<name>A0A2T2P1N0_CORCC</name>
<reference evidence="2 3" key="1">
    <citation type="journal article" date="2018" name="Front. Microbiol.">
        <title>Genome-Wide Analysis of Corynespora cassiicola Leaf Fall Disease Putative Effectors.</title>
        <authorList>
            <person name="Lopez D."/>
            <person name="Ribeiro S."/>
            <person name="Label P."/>
            <person name="Fumanal B."/>
            <person name="Venisse J.S."/>
            <person name="Kohler A."/>
            <person name="de Oliveira R.R."/>
            <person name="Labutti K."/>
            <person name="Lipzen A."/>
            <person name="Lail K."/>
            <person name="Bauer D."/>
            <person name="Ohm R.A."/>
            <person name="Barry K.W."/>
            <person name="Spatafora J."/>
            <person name="Grigoriev I.V."/>
            <person name="Martin F.M."/>
            <person name="Pujade-Renaud V."/>
        </authorList>
    </citation>
    <scope>NUCLEOTIDE SEQUENCE [LARGE SCALE GENOMIC DNA]</scope>
    <source>
        <strain evidence="2 3">Philippines</strain>
    </source>
</reference>
<gene>
    <name evidence="2" type="ORF">BS50DRAFT_285318</name>
</gene>
<feature type="region of interest" description="Disordered" evidence="1">
    <location>
        <begin position="67"/>
        <end position="96"/>
    </location>
</feature>
<organism evidence="2 3">
    <name type="scientific">Corynespora cassiicola Philippines</name>
    <dbReference type="NCBI Taxonomy" id="1448308"/>
    <lineage>
        <taxon>Eukaryota</taxon>
        <taxon>Fungi</taxon>
        <taxon>Dikarya</taxon>
        <taxon>Ascomycota</taxon>
        <taxon>Pezizomycotina</taxon>
        <taxon>Dothideomycetes</taxon>
        <taxon>Pleosporomycetidae</taxon>
        <taxon>Pleosporales</taxon>
        <taxon>Corynesporascaceae</taxon>
        <taxon>Corynespora</taxon>
    </lineage>
</organism>
<dbReference type="AlphaFoldDB" id="A0A2T2P1N0"/>
<accession>A0A2T2P1N0</accession>
<keyword evidence="3" id="KW-1185">Reference proteome</keyword>
<dbReference type="OrthoDB" id="3796227at2759"/>
<sequence>MEEPIRKPQDILDRASRPQIQSRFIPKKRDWRYATGVFQHDDHEQGSWKVCTTWDYMDLDASLGKKEGRFKATRKKKSPESSRKTAHSRNKETSKPMSTTFFKSVTQLPAATSKNAPSDNEPIQKFDLRHKSNVASDKGNGTFKWAPVGLIAVLKFTDLDIACVDQIPVNFKGNSGKKTGPLAKPTTVKLGLTPKAVAPRGGHKPAHSSPQQSPSLGLIPFQREFVDNTQEFNMCKVLSRIRTSNRASTLDTRYNFIPSAVPCDSIFPPGIPLSSKEILAYFPHSIRHTDVLRRLMNNNYRGRDIQEMIAWFRGVPPSRIRISAADIHKTARHLLTPSIPDFRPTKQWKGTPDRTLHTARLSAGPFLEQRAEGFAAPTFTELVAGLATLPTGLHARELTAALEWWLQHRGCFTPPLDFSVLHVRALVLALRIPIRGYGRRNLDRVALREWADNGAFTRRGLEEVVGSAAPGESWGRVWAEGRRRKARRTEVGPGTEAEREADAPRLPSSVAFNLRDVFTFPFFAMHSLCCEALRLGIGKAERAREVRIRGEECMRLEVAVPSESPTPAPPFPALVGDSGRFTARMNEFPGIFYVDDGRG</sequence>
<evidence type="ECO:0000313" key="2">
    <source>
        <dbReference type="EMBL" id="PSN71539.1"/>
    </source>
</evidence>
<proteinExistence type="predicted"/>
<evidence type="ECO:0000313" key="3">
    <source>
        <dbReference type="Proteomes" id="UP000240883"/>
    </source>
</evidence>
<dbReference type="STRING" id="1448308.A0A2T2P1N0"/>
<dbReference type="EMBL" id="KZ678131">
    <property type="protein sequence ID" value="PSN71539.1"/>
    <property type="molecule type" value="Genomic_DNA"/>
</dbReference>
<protein>
    <submittedName>
        <fullName evidence="2">Uncharacterized protein</fullName>
    </submittedName>
</protein>
<feature type="compositionally biased region" description="Basic and acidic residues" evidence="1">
    <location>
        <begin position="1"/>
        <end position="16"/>
    </location>
</feature>
<dbReference type="Proteomes" id="UP000240883">
    <property type="component" value="Unassembled WGS sequence"/>
</dbReference>
<feature type="compositionally biased region" description="Basic and acidic residues" evidence="1">
    <location>
        <begin position="78"/>
        <end position="94"/>
    </location>
</feature>
<feature type="region of interest" description="Disordered" evidence="1">
    <location>
        <begin position="1"/>
        <end position="23"/>
    </location>
</feature>
<evidence type="ECO:0000256" key="1">
    <source>
        <dbReference type="SAM" id="MobiDB-lite"/>
    </source>
</evidence>